<proteinExistence type="predicted"/>
<name>A0A1Y3ER79_9BILA</name>
<reference evidence="1 2" key="1">
    <citation type="submission" date="2015-04" db="EMBL/GenBank/DDBJ databases">
        <title>Draft genome of the roundworm Trichinella nativa.</title>
        <authorList>
            <person name="Mitreva M."/>
        </authorList>
    </citation>
    <scope>NUCLEOTIDE SEQUENCE [LARGE SCALE GENOMIC DNA]</scope>
    <source>
        <strain evidence="1 2">ISS45</strain>
    </source>
</reference>
<dbReference type="EMBL" id="LVZM01004883">
    <property type="protein sequence ID" value="OUC47260.1"/>
    <property type="molecule type" value="Genomic_DNA"/>
</dbReference>
<sequence>MNNLVIVVDFFPLDSVRHSCLFERGRVGLVFTVESVVCFQIHYDWSVQTVVSGRQKSIVNCPLVDGLSEKQKIQIHSSCSAVEIAV</sequence>
<evidence type="ECO:0000313" key="1">
    <source>
        <dbReference type="EMBL" id="OUC47260.1"/>
    </source>
</evidence>
<organism evidence="1 2">
    <name type="scientific">Trichinella nativa</name>
    <dbReference type="NCBI Taxonomy" id="6335"/>
    <lineage>
        <taxon>Eukaryota</taxon>
        <taxon>Metazoa</taxon>
        <taxon>Ecdysozoa</taxon>
        <taxon>Nematoda</taxon>
        <taxon>Enoplea</taxon>
        <taxon>Dorylaimia</taxon>
        <taxon>Trichinellida</taxon>
        <taxon>Trichinellidae</taxon>
        <taxon>Trichinella</taxon>
    </lineage>
</organism>
<accession>A0A1Y3ER79</accession>
<comment type="caution">
    <text evidence="1">The sequence shown here is derived from an EMBL/GenBank/DDBJ whole genome shotgun (WGS) entry which is preliminary data.</text>
</comment>
<dbReference type="Proteomes" id="UP000243006">
    <property type="component" value="Unassembled WGS sequence"/>
</dbReference>
<gene>
    <name evidence="1" type="ORF">D917_01471</name>
</gene>
<protein>
    <submittedName>
        <fullName evidence="1">Uncharacterized protein</fullName>
    </submittedName>
</protein>
<evidence type="ECO:0000313" key="2">
    <source>
        <dbReference type="Proteomes" id="UP000243006"/>
    </source>
</evidence>
<dbReference type="AlphaFoldDB" id="A0A1Y3ER79"/>